<dbReference type="PANTHER" id="PTHR21240">
    <property type="entry name" value="2-AMINO-3-CARBOXYLMUCONATE-6-SEMIALDEHYDE DECARBOXYLASE"/>
    <property type="match status" value="1"/>
</dbReference>
<dbReference type="InterPro" id="IPR032466">
    <property type="entry name" value="Metal_Hydrolase"/>
</dbReference>
<dbReference type="GO" id="GO:0005737">
    <property type="term" value="C:cytoplasm"/>
    <property type="evidence" value="ECO:0007669"/>
    <property type="project" value="TreeGrafter"/>
</dbReference>
<dbReference type="Pfam" id="PF04909">
    <property type="entry name" value="Amidohydro_2"/>
    <property type="match status" value="1"/>
</dbReference>
<gene>
    <name evidence="3" type="ORF">EG850_08025</name>
</gene>
<keyword evidence="3" id="KW-0378">Hydrolase</keyword>
<comment type="caution">
    <text evidence="3">The sequence shown here is derived from an EMBL/GenBank/DDBJ whole genome shotgun (WGS) entry which is preliminary data.</text>
</comment>
<evidence type="ECO:0000313" key="4">
    <source>
        <dbReference type="Proteomes" id="UP000274391"/>
    </source>
</evidence>
<dbReference type="InterPro" id="IPR006680">
    <property type="entry name" value="Amidohydro-rel"/>
</dbReference>
<reference evidence="3 4" key="1">
    <citation type="submission" date="2018-11" db="EMBL/GenBank/DDBJ databases">
        <title>YIM 102482-1 draft genome.</title>
        <authorList>
            <person name="Li G."/>
            <person name="Jiang Y."/>
        </authorList>
    </citation>
    <scope>NUCLEOTIDE SEQUENCE [LARGE SCALE GENOMIC DNA]</scope>
    <source>
        <strain evidence="3 4">YIM 102482-1</strain>
    </source>
</reference>
<proteinExistence type="predicted"/>
<evidence type="ECO:0000256" key="1">
    <source>
        <dbReference type="ARBA" id="ARBA00023239"/>
    </source>
</evidence>
<name>A0A3P3VW63_9MICO</name>
<feature type="domain" description="Amidohydrolase-related" evidence="2">
    <location>
        <begin position="3"/>
        <end position="331"/>
    </location>
</feature>
<evidence type="ECO:0000313" key="3">
    <source>
        <dbReference type="EMBL" id="RRJ86587.1"/>
    </source>
</evidence>
<sequence>MIIDIHGHYTTAPKQLGAWRDLQIAFTEGNGEAPNPADLHISDDDIRETLEANQLRLMNERGSDVTVFSPRASFMAHHIGDLEVSKTWARLCNDLCARVSELYPDRFIMGAMLPQSPGADPATSVPELVRVVEELGAVTVNLNPDPSGGKWTAPPLTDRSWYPIYEKLEEYQVPAMVHVSTSCNPAFHTTGAHYLNGDTTAFMQLLQGDLFRDFPGLKLVIPHGGGAVPYHWGRFRGLAMALGKPELEEHLLQNVYFDTCVYHQPGIDLLTKVVPVDNILFASEMIGAVRDIDPRSGHYFDDTKRYVDVTPNLDDAQRQAVYEDNARRVYPRLDAALKARGL</sequence>
<dbReference type="PANTHER" id="PTHR21240:SF28">
    <property type="entry name" value="ISO-OROTATE DECARBOXYLASE (EUROFUNG)"/>
    <property type="match status" value="1"/>
</dbReference>
<dbReference type="GO" id="GO:0016831">
    <property type="term" value="F:carboxy-lyase activity"/>
    <property type="evidence" value="ECO:0007669"/>
    <property type="project" value="InterPro"/>
</dbReference>
<keyword evidence="1" id="KW-0456">Lyase</keyword>
<dbReference type="OrthoDB" id="8673173at2"/>
<dbReference type="GO" id="GO:0019748">
    <property type="term" value="P:secondary metabolic process"/>
    <property type="evidence" value="ECO:0007669"/>
    <property type="project" value="TreeGrafter"/>
</dbReference>
<dbReference type="RefSeq" id="WP_124972320.1">
    <property type="nucleotide sequence ID" value="NZ_RQVS01000008.1"/>
</dbReference>
<evidence type="ECO:0000259" key="2">
    <source>
        <dbReference type="Pfam" id="PF04909"/>
    </source>
</evidence>
<dbReference type="Gene3D" id="3.20.20.140">
    <property type="entry name" value="Metal-dependent hydrolases"/>
    <property type="match status" value="1"/>
</dbReference>
<keyword evidence="4" id="KW-1185">Reference proteome</keyword>
<dbReference type="Proteomes" id="UP000274391">
    <property type="component" value="Unassembled WGS sequence"/>
</dbReference>
<dbReference type="GO" id="GO:0016787">
    <property type="term" value="F:hydrolase activity"/>
    <property type="evidence" value="ECO:0007669"/>
    <property type="project" value="UniProtKB-KW"/>
</dbReference>
<dbReference type="InterPro" id="IPR032465">
    <property type="entry name" value="ACMSD"/>
</dbReference>
<protein>
    <submittedName>
        <fullName evidence="3">Amidohydrolase</fullName>
    </submittedName>
</protein>
<accession>A0A3P3VW63</accession>
<dbReference type="SUPFAM" id="SSF51556">
    <property type="entry name" value="Metallo-dependent hydrolases"/>
    <property type="match status" value="1"/>
</dbReference>
<dbReference type="EMBL" id="RQVS01000008">
    <property type="protein sequence ID" value="RRJ86587.1"/>
    <property type="molecule type" value="Genomic_DNA"/>
</dbReference>
<organism evidence="3 4">
    <name type="scientific">Gulosibacter macacae</name>
    <dbReference type="NCBI Taxonomy" id="2488791"/>
    <lineage>
        <taxon>Bacteria</taxon>
        <taxon>Bacillati</taxon>
        <taxon>Actinomycetota</taxon>
        <taxon>Actinomycetes</taxon>
        <taxon>Micrococcales</taxon>
        <taxon>Microbacteriaceae</taxon>
        <taxon>Gulosibacter</taxon>
    </lineage>
</organism>
<dbReference type="AlphaFoldDB" id="A0A3P3VW63"/>